<feature type="compositionally biased region" description="Low complexity" evidence="12">
    <location>
        <begin position="312"/>
        <end position="331"/>
    </location>
</feature>
<dbReference type="GO" id="GO:0010485">
    <property type="term" value="F:histone H4 acetyltransferase activity"/>
    <property type="evidence" value="ECO:0007669"/>
    <property type="project" value="InterPro"/>
</dbReference>
<dbReference type="InterPro" id="IPR000182">
    <property type="entry name" value="GNAT_dom"/>
</dbReference>
<dbReference type="GO" id="GO:0005737">
    <property type="term" value="C:cytoplasm"/>
    <property type="evidence" value="ECO:0007669"/>
    <property type="project" value="UniProtKB-SubCell"/>
</dbReference>
<dbReference type="EC" id="2.3.1.257" evidence="4"/>
<dbReference type="PANTHER" id="PTHR20531">
    <property type="entry name" value="N-ALPHA-ACETYLTRANSFERASE 40"/>
    <property type="match status" value="1"/>
</dbReference>
<feature type="compositionally biased region" description="Gly residues" evidence="12">
    <location>
        <begin position="350"/>
        <end position="368"/>
    </location>
</feature>
<comment type="catalytic activity">
    <reaction evidence="10">
        <text>N-terminal L-seryl-[histone H2A] + acetyl-CoA = N-terminal N(alpha)-acetyl-L-seryl-[histone H2A] + CoA + H(+)</text>
        <dbReference type="Rhea" id="RHEA:50600"/>
        <dbReference type="Rhea" id="RHEA-COMP:12742"/>
        <dbReference type="Rhea" id="RHEA-COMP:12744"/>
        <dbReference type="ChEBI" id="CHEBI:15378"/>
        <dbReference type="ChEBI" id="CHEBI:57287"/>
        <dbReference type="ChEBI" id="CHEBI:57288"/>
        <dbReference type="ChEBI" id="CHEBI:64738"/>
        <dbReference type="ChEBI" id="CHEBI:83690"/>
        <dbReference type="EC" id="2.3.1.257"/>
    </reaction>
</comment>
<protein>
    <recommendedName>
        <fullName evidence="5">N-alpha-acetyltransferase 40</fullName>
        <ecNumber evidence="4">2.3.1.257</ecNumber>
    </recommendedName>
</protein>
<dbReference type="PROSITE" id="PS51186">
    <property type="entry name" value="GNAT"/>
    <property type="match status" value="1"/>
</dbReference>
<comment type="subcellular location">
    <subcellularLocation>
        <location evidence="2">Cytoplasm</location>
    </subcellularLocation>
    <subcellularLocation>
        <location evidence="1">Nucleus</location>
    </subcellularLocation>
</comment>
<organism evidence="14">
    <name type="scientific">Oryza meridionalis</name>
    <dbReference type="NCBI Taxonomy" id="40149"/>
    <lineage>
        <taxon>Eukaryota</taxon>
        <taxon>Viridiplantae</taxon>
        <taxon>Streptophyta</taxon>
        <taxon>Embryophyta</taxon>
        <taxon>Tracheophyta</taxon>
        <taxon>Spermatophyta</taxon>
        <taxon>Magnoliopsida</taxon>
        <taxon>Liliopsida</taxon>
        <taxon>Poales</taxon>
        <taxon>Poaceae</taxon>
        <taxon>BOP clade</taxon>
        <taxon>Oryzoideae</taxon>
        <taxon>Oryzeae</taxon>
        <taxon>Oryzinae</taxon>
        <taxon>Oryza</taxon>
    </lineage>
</organism>
<feature type="compositionally biased region" description="Gly residues" evidence="12">
    <location>
        <begin position="297"/>
        <end position="311"/>
    </location>
</feature>
<dbReference type="Gene3D" id="3.40.630.30">
    <property type="match status" value="1"/>
</dbReference>
<dbReference type="eggNOG" id="KOG2488">
    <property type="taxonomic scope" value="Eukaryota"/>
</dbReference>
<accession>A0A0E0CS32</accession>
<evidence type="ECO:0000313" key="14">
    <source>
        <dbReference type="EnsemblPlants" id="OMERI02G32500.2"/>
    </source>
</evidence>
<dbReference type="PANTHER" id="PTHR20531:SF1">
    <property type="entry name" value="N-ALPHA-ACETYLTRANSFERASE 40"/>
    <property type="match status" value="1"/>
</dbReference>
<reference evidence="14" key="2">
    <citation type="submission" date="2018-05" db="EMBL/GenBank/DDBJ databases">
        <title>OmerRS3 (Oryza meridionalis Reference Sequence Version 3).</title>
        <authorList>
            <person name="Zhang J."/>
            <person name="Kudrna D."/>
            <person name="Lee S."/>
            <person name="Talag J."/>
            <person name="Welchert J."/>
            <person name="Wing R.A."/>
        </authorList>
    </citation>
    <scope>NUCLEOTIDE SEQUENCE [LARGE SCALE GENOMIC DNA]</scope>
    <source>
        <strain evidence="14">cv. OR44</strain>
    </source>
</reference>
<evidence type="ECO:0000256" key="5">
    <source>
        <dbReference type="ARBA" id="ARBA00015043"/>
    </source>
</evidence>
<evidence type="ECO:0000256" key="11">
    <source>
        <dbReference type="ARBA" id="ARBA00049524"/>
    </source>
</evidence>
<comment type="similarity">
    <text evidence="3">Belongs to the acetyltransferase family. NAA40 subfamily.</text>
</comment>
<dbReference type="SUPFAM" id="SSF55729">
    <property type="entry name" value="Acyl-CoA N-acyltransferases (Nat)"/>
    <property type="match status" value="1"/>
</dbReference>
<feature type="domain" description="N-acetyltransferase" evidence="13">
    <location>
        <begin position="102"/>
        <end position="263"/>
    </location>
</feature>
<dbReference type="AlphaFoldDB" id="A0A0E0CS32"/>
<dbReference type="Gramene" id="OMERI02G32500.2">
    <property type="protein sequence ID" value="OMERI02G32500.2"/>
    <property type="gene ID" value="OMERI02G32500"/>
</dbReference>
<name>A0A0E0CS32_9ORYZ</name>
<dbReference type="InterPro" id="IPR039949">
    <property type="entry name" value="NAA40"/>
</dbReference>
<evidence type="ECO:0000256" key="4">
    <source>
        <dbReference type="ARBA" id="ARBA00012950"/>
    </source>
</evidence>
<feature type="region of interest" description="Disordered" evidence="12">
    <location>
        <begin position="1"/>
        <end position="27"/>
    </location>
</feature>
<comment type="catalytic activity">
    <reaction evidence="11">
        <text>N-terminal L-seryl-[histone H4] + acetyl-CoA = N-terminal N(alpha)-acetyl-L-seryl-[histone H4] + CoA + H(+)</text>
        <dbReference type="Rhea" id="RHEA:50596"/>
        <dbReference type="Rhea" id="RHEA-COMP:12740"/>
        <dbReference type="Rhea" id="RHEA-COMP:12743"/>
        <dbReference type="ChEBI" id="CHEBI:15378"/>
        <dbReference type="ChEBI" id="CHEBI:57287"/>
        <dbReference type="ChEBI" id="CHEBI:57288"/>
        <dbReference type="ChEBI" id="CHEBI:64738"/>
        <dbReference type="ChEBI" id="CHEBI:83690"/>
        <dbReference type="EC" id="2.3.1.257"/>
    </reaction>
</comment>
<evidence type="ECO:0000256" key="8">
    <source>
        <dbReference type="ARBA" id="ARBA00023242"/>
    </source>
</evidence>
<dbReference type="GO" id="GO:0043998">
    <property type="term" value="F:histone H2A acetyltransferase activity"/>
    <property type="evidence" value="ECO:0007669"/>
    <property type="project" value="InterPro"/>
</dbReference>
<dbReference type="Proteomes" id="UP000008021">
    <property type="component" value="Chromosome 2"/>
</dbReference>
<sequence>MATAEKKRPRSSGGGGGGVEKRPSRKQILGRKKAVEELIRKAVAVKDHLAQFPDFHKYQRNGLLVYLESGHGNQLPLPTRKYIQNLLKVNMEGQYGPEWPSEEKVKRREMVAPEARYIFVRQSSNAITTQNIMKQDSGLEFTHEACNEDRLIGFVHYRFVLEEDVPVVYVYELQMEPSAQGKGLGKFLMELIELIACKSQMGAVMLTVQKANNLAMAFYKKLRYVISSTSPSRVDPLCLQIGLEKNYKILCKAFESEAKSKLERAGKAAARSFFLLAAPSRRDVDGATPMRYPTAGRSGGGGAVWGGGGSGTPMAGSGAAARPGGPAARCGWGRRRRGRPVAARLPGCGPAAGSGTWQGGGHSGGAPPGSGVPAAGSDSPGWPGSLWLASPATGGRRRRGRCVRRRAAGRRGSGWRRRCLPPDLVDDRRWRLLPDGWLRCGGPDWDAGLHGGGGVVARRPCGGAAGVGRWSCRRIWGRARIQPHSTAITTDDDEGTPCGCLLISLELLPFLTAWSWGAPFARR</sequence>
<dbReference type="STRING" id="40149.A0A0E0CS32"/>
<keyword evidence="8" id="KW-0539">Nucleus</keyword>
<feature type="compositionally biased region" description="Low complexity" evidence="12">
    <location>
        <begin position="369"/>
        <end position="381"/>
    </location>
</feature>
<dbReference type="Pfam" id="PF00583">
    <property type="entry name" value="Acetyltransf_1"/>
    <property type="match status" value="1"/>
</dbReference>
<dbReference type="EnsemblPlants" id="OMERI02G32500.2">
    <property type="protein sequence ID" value="OMERI02G32500.2"/>
    <property type="gene ID" value="OMERI02G32500"/>
</dbReference>
<keyword evidence="6" id="KW-0963">Cytoplasm</keyword>
<dbReference type="CDD" id="cd04301">
    <property type="entry name" value="NAT_SF"/>
    <property type="match status" value="1"/>
</dbReference>
<evidence type="ECO:0000256" key="12">
    <source>
        <dbReference type="SAM" id="MobiDB-lite"/>
    </source>
</evidence>
<feature type="compositionally biased region" description="Low complexity" evidence="12">
    <location>
        <begin position="340"/>
        <end position="349"/>
    </location>
</feature>
<dbReference type="GO" id="GO:0005634">
    <property type="term" value="C:nucleus"/>
    <property type="evidence" value="ECO:0007669"/>
    <property type="project" value="UniProtKB-SubCell"/>
</dbReference>
<evidence type="ECO:0000256" key="6">
    <source>
        <dbReference type="ARBA" id="ARBA00022490"/>
    </source>
</evidence>
<evidence type="ECO:0000256" key="10">
    <source>
        <dbReference type="ARBA" id="ARBA00047821"/>
    </source>
</evidence>
<reference evidence="14" key="1">
    <citation type="submission" date="2015-04" db="UniProtKB">
        <authorList>
            <consortium name="EnsemblPlants"/>
        </authorList>
    </citation>
    <scope>IDENTIFICATION</scope>
</reference>
<feature type="region of interest" description="Disordered" evidence="12">
    <location>
        <begin position="292"/>
        <end position="407"/>
    </location>
</feature>
<evidence type="ECO:0000313" key="15">
    <source>
        <dbReference type="Proteomes" id="UP000008021"/>
    </source>
</evidence>
<evidence type="ECO:0000256" key="9">
    <source>
        <dbReference type="ARBA" id="ARBA00023315"/>
    </source>
</evidence>
<keyword evidence="15" id="KW-1185">Reference proteome</keyword>
<dbReference type="FunFam" id="3.40.630.30:FF:000117">
    <property type="entry name" value="GCN5-related N-acetyltransferase protein-like"/>
    <property type="match status" value="1"/>
</dbReference>
<dbReference type="GO" id="GO:1990189">
    <property type="term" value="F:protein N-terminal-serine acetyltransferase activity"/>
    <property type="evidence" value="ECO:0007669"/>
    <property type="project" value="UniProtKB-EC"/>
</dbReference>
<dbReference type="HOGENOM" id="CLU_521153_0_0_1"/>
<evidence type="ECO:0000259" key="13">
    <source>
        <dbReference type="PROSITE" id="PS51186"/>
    </source>
</evidence>
<feature type="compositionally biased region" description="Basic residues" evidence="12">
    <location>
        <begin position="395"/>
        <end position="407"/>
    </location>
</feature>
<proteinExistence type="inferred from homology"/>
<keyword evidence="7" id="KW-0808">Transferase</keyword>
<keyword evidence="9" id="KW-0012">Acyltransferase</keyword>
<evidence type="ECO:0000256" key="7">
    <source>
        <dbReference type="ARBA" id="ARBA00022679"/>
    </source>
</evidence>
<evidence type="ECO:0000256" key="2">
    <source>
        <dbReference type="ARBA" id="ARBA00004496"/>
    </source>
</evidence>
<evidence type="ECO:0000256" key="3">
    <source>
        <dbReference type="ARBA" id="ARBA00008870"/>
    </source>
</evidence>
<evidence type="ECO:0000256" key="1">
    <source>
        <dbReference type="ARBA" id="ARBA00004123"/>
    </source>
</evidence>
<dbReference type="InterPro" id="IPR016181">
    <property type="entry name" value="Acyl_CoA_acyltransferase"/>
</dbReference>